<dbReference type="EMBL" id="CP001359">
    <property type="protein sequence ID" value="ACL65894.1"/>
    <property type="molecule type" value="Genomic_DNA"/>
</dbReference>
<dbReference type="RefSeq" id="WP_011420453.1">
    <property type="nucleotide sequence ID" value="NC_011891.1"/>
</dbReference>
<feature type="domain" description="Flagellar basal body rod protein N-terminal" evidence="7">
    <location>
        <begin position="7"/>
        <end position="34"/>
    </location>
</feature>
<accession>B8JCF4</accession>
<dbReference type="Pfam" id="PF00460">
    <property type="entry name" value="Flg_bb_rod"/>
    <property type="match status" value="1"/>
</dbReference>
<dbReference type="GO" id="GO:0071978">
    <property type="term" value="P:bacterial-type flagellum-dependent swarming motility"/>
    <property type="evidence" value="ECO:0007669"/>
    <property type="project" value="TreeGrafter"/>
</dbReference>
<evidence type="ECO:0000313" key="9">
    <source>
        <dbReference type="EMBL" id="ACL65894.1"/>
    </source>
</evidence>
<comment type="subunit">
    <text evidence="5 6">The basal body constitutes a major portion of the flagellar organelle and consists of four rings (L,P,S, and M) mounted on a central rod. The rod consists of about 26 subunits of FlgG in the distal portion, and FlgB, FlgC and FlgF are thought to build up the proximal portion of the rod with about 6 subunits each.</text>
</comment>
<dbReference type="InterPro" id="IPR010930">
    <property type="entry name" value="Flg_bb/hook_C_dom"/>
</dbReference>
<dbReference type="InterPro" id="IPR006299">
    <property type="entry name" value="FlgC"/>
</dbReference>
<name>B8JCF4_ANAD2</name>
<dbReference type="NCBIfam" id="TIGR01395">
    <property type="entry name" value="FlgC"/>
    <property type="match status" value="1"/>
</dbReference>
<keyword evidence="9" id="KW-0966">Cell projection</keyword>
<dbReference type="PROSITE" id="PS00588">
    <property type="entry name" value="FLAGELLA_BB_ROD"/>
    <property type="match status" value="1"/>
</dbReference>
<organism evidence="9 10">
    <name type="scientific">Anaeromyxobacter dehalogenans (strain ATCC BAA-258 / DSM 21875 / 2CP-1)</name>
    <dbReference type="NCBI Taxonomy" id="455488"/>
    <lineage>
        <taxon>Bacteria</taxon>
        <taxon>Pseudomonadati</taxon>
        <taxon>Myxococcota</taxon>
        <taxon>Myxococcia</taxon>
        <taxon>Myxococcales</taxon>
        <taxon>Cystobacterineae</taxon>
        <taxon>Anaeromyxobacteraceae</taxon>
        <taxon>Anaeromyxobacter</taxon>
    </lineage>
</organism>
<dbReference type="InterPro" id="IPR019776">
    <property type="entry name" value="Flagellar_basal_body_rod_CS"/>
</dbReference>
<comment type="similarity">
    <text evidence="2">Belongs to the flagella basal body rod proteins family.</text>
</comment>
<dbReference type="AlphaFoldDB" id="B8JCF4"/>
<evidence type="ECO:0000259" key="8">
    <source>
        <dbReference type="Pfam" id="PF06429"/>
    </source>
</evidence>
<keyword evidence="10" id="KW-1185">Reference proteome</keyword>
<dbReference type="KEGG" id="acp:A2cp1_2557"/>
<keyword evidence="9" id="KW-0969">Cilium</keyword>
<comment type="subcellular location">
    <subcellularLocation>
        <location evidence="1 6">Bacterial flagellum basal body</location>
    </subcellularLocation>
</comment>
<dbReference type="HOGENOM" id="CLU_123272_0_0_7"/>
<dbReference type="PANTHER" id="PTHR30435:SF2">
    <property type="entry name" value="FLAGELLAR BASAL-BODY ROD PROTEIN FLGC"/>
    <property type="match status" value="1"/>
</dbReference>
<feature type="domain" description="Flagellar basal-body/hook protein C-terminal" evidence="8">
    <location>
        <begin position="95"/>
        <end position="137"/>
    </location>
</feature>
<keyword evidence="9" id="KW-0282">Flagellum</keyword>
<evidence type="ECO:0000259" key="7">
    <source>
        <dbReference type="Pfam" id="PF00460"/>
    </source>
</evidence>
<evidence type="ECO:0000256" key="6">
    <source>
        <dbReference type="RuleBase" id="RU362062"/>
    </source>
</evidence>
<dbReference type="InterPro" id="IPR001444">
    <property type="entry name" value="Flag_bb_rod_N"/>
</dbReference>
<dbReference type="GO" id="GO:0030694">
    <property type="term" value="C:bacterial-type flagellum basal body, rod"/>
    <property type="evidence" value="ECO:0007669"/>
    <property type="project" value="UniProtKB-UniRule"/>
</dbReference>
<proteinExistence type="inferred from homology"/>
<evidence type="ECO:0000256" key="3">
    <source>
        <dbReference type="ARBA" id="ARBA00017941"/>
    </source>
</evidence>
<gene>
    <name evidence="9" type="ordered locus">A2cp1_2557</name>
</gene>
<evidence type="ECO:0000313" key="10">
    <source>
        <dbReference type="Proteomes" id="UP000007089"/>
    </source>
</evidence>
<dbReference type="Proteomes" id="UP000007089">
    <property type="component" value="Chromosome"/>
</dbReference>
<evidence type="ECO:0000256" key="2">
    <source>
        <dbReference type="ARBA" id="ARBA00009677"/>
    </source>
</evidence>
<reference evidence="9" key="1">
    <citation type="submission" date="2009-01" db="EMBL/GenBank/DDBJ databases">
        <title>Complete sequence of Anaeromyxobacter dehalogenans 2CP-1.</title>
        <authorList>
            <consortium name="US DOE Joint Genome Institute"/>
            <person name="Lucas S."/>
            <person name="Copeland A."/>
            <person name="Lapidus A."/>
            <person name="Glavina del Rio T."/>
            <person name="Dalin E."/>
            <person name="Tice H."/>
            <person name="Bruce D."/>
            <person name="Goodwin L."/>
            <person name="Pitluck S."/>
            <person name="Saunders E."/>
            <person name="Brettin T."/>
            <person name="Detter J.C."/>
            <person name="Han C."/>
            <person name="Larimer F."/>
            <person name="Land M."/>
            <person name="Hauser L."/>
            <person name="Kyrpides N."/>
            <person name="Ovchinnikova G."/>
            <person name="Beliaev A.S."/>
            <person name="Richardson P."/>
        </authorList>
    </citation>
    <scope>NUCLEOTIDE SEQUENCE</scope>
    <source>
        <strain evidence="9">2CP-1</strain>
    </source>
</reference>
<protein>
    <recommendedName>
        <fullName evidence="3 6">Flagellar basal-body rod protein FlgC</fullName>
    </recommendedName>
</protein>
<evidence type="ECO:0000256" key="4">
    <source>
        <dbReference type="ARBA" id="ARBA00023143"/>
    </source>
</evidence>
<dbReference type="PANTHER" id="PTHR30435">
    <property type="entry name" value="FLAGELLAR PROTEIN"/>
    <property type="match status" value="1"/>
</dbReference>
<dbReference type="Pfam" id="PF06429">
    <property type="entry name" value="Flg_bbr_C"/>
    <property type="match status" value="1"/>
</dbReference>
<evidence type="ECO:0000256" key="5">
    <source>
        <dbReference type="ARBA" id="ARBA00025933"/>
    </source>
</evidence>
<keyword evidence="4 6" id="KW-0975">Bacterial flagellum</keyword>
<evidence type="ECO:0000256" key="1">
    <source>
        <dbReference type="ARBA" id="ARBA00004117"/>
    </source>
</evidence>
<sequence>MDFLSALNVSASGLAAERVRVNLAASNLANAETTRGPDGQPYRRLDPVLEAVPFDAALGAAGPAPSGVRVAAIAEGDGPGRRVFSPAHPDADPDGFVTLPDVNPVHEIVNLMSAQKAYEANATAVDTLKTMAQRALEIAR</sequence>